<name>A0A382HSC8_9ZZZZ</name>
<evidence type="ECO:0008006" key="2">
    <source>
        <dbReference type="Google" id="ProtNLM"/>
    </source>
</evidence>
<evidence type="ECO:0000313" key="1">
    <source>
        <dbReference type="EMBL" id="SVB90218.1"/>
    </source>
</evidence>
<dbReference type="InterPro" id="IPR038766">
    <property type="entry name" value="Membrane_comp_ABC_pdt"/>
</dbReference>
<sequence>MSRSYSKILSIIVTLFISLFILSSILTIEDSLETELNTNSRLLLGGDIEIDYNRVEGNLKLVKEVIEFSTVSQMVEFSTMISTINKENNKSSFTRVKSVDENYPLYGKVIFEPEDALDKLNKINNTILVNENIFKNLNLELNETVKVQDEEFKVVGFVKSVPDIGGAFVFGDFALTGKKTLDTLNLGTLGSFLNYEYKAKFNKSLSILEGSQKVEQLFKNEKRATI</sequence>
<gene>
    <name evidence="1" type="ORF">METZ01_LOCUS243072</name>
</gene>
<proteinExistence type="predicted"/>
<organism evidence="1">
    <name type="scientific">marine metagenome</name>
    <dbReference type="NCBI Taxonomy" id="408172"/>
    <lineage>
        <taxon>unclassified sequences</taxon>
        <taxon>metagenomes</taxon>
        <taxon>ecological metagenomes</taxon>
    </lineage>
</organism>
<protein>
    <recommendedName>
        <fullName evidence="2">MacB-like periplasmic core domain-containing protein</fullName>
    </recommendedName>
</protein>
<dbReference type="PANTHER" id="PTHR30287:SF1">
    <property type="entry name" value="INNER MEMBRANE PROTEIN"/>
    <property type="match status" value="1"/>
</dbReference>
<dbReference type="GO" id="GO:0005886">
    <property type="term" value="C:plasma membrane"/>
    <property type="evidence" value="ECO:0007669"/>
    <property type="project" value="TreeGrafter"/>
</dbReference>
<dbReference type="EMBL" id="UINC01063032">
    <property type="protein sequence ID" value="SVB90218.1"/>
    <property type="molecule type" value="Genomic_DNA"/>
</dbReference>
<accession>A0A382HSC8</accession>
<dbReference type="AlphaFoldDB" id="A0A382HSC8"/>
<dbReference type="PANTHER" id="PTHR30287">
    <property type="entry name" value="MEMBRANE COMPONENT OF PREDICTED ABC SUPERFAMILY METABOLITE UPTAKE TRANSPORTER"/>
    <property type="match status" value="1"/>
</dbReference>
<feature type="non-terminal residue" evidence="1">
    <location>
        <position position="226"/>
    </location>
</feature>
<reference evidence="1" key="1">
    <citation type="submission" date="2018-05" db="EMBL/GenBank/DDBJ databases">
        <authorList>
            <person name="Lanie J.A."/>
            <person name="Ng W.-L."/>
            <person name="Kazmierczak K.M."/>
            <person name="Andrzejewski T.M."/>
            <person name="Davidsen T.M."/>
            <person name="Wayne K.J."/>
            <person name="Tettelin H."/>
            <person name="Glass J.I."/>
            <person name="Rusch D."/>
            <person name="Podicherti R."/>
            <person name="Tsui H.-C.T."/>
            <person name="Winkler M.E."/>
        </authorList>
    </citation>
    <scope>NUCLEOTIDE SEQUENCE</scope>
</reference>